<reference evidence="4" key="1">
    <citation type="submission" date="2021-10" db="EMBL/GenBank/DDBJ databases">
        <title>Streptomonospora sp. nov., isolated from mangrove soil.</title>
        <authorList>
            <person name="Chen X."/>
            <person name="Ge X."/>
            <person name="Liu W."/>
        </authorList>
    </citation>
    <scope>NUCLEOTIDE SEQUENCE</scope>
    <source>
        <strain evidence="4">S1-112</strain>
    </source>
</reference>
<evidence type="ECO:0000259" key="3">
    <source>
        <dbReference type="Pfam" id="PF12089"/>
    </source>
</evidence>
<proteinExistence type="predicted"/>
<protein>
    <submittedName>
        <fullName evidence="4">DUF3566 domain-containing protein</fullName>
    </submittedName>
</protein>
<comment type="caution">
    <text evidence="4">The sequence shown here is derived from an EMBL/GenBank/DDBJ whole genome shotgun (WGS) entry which is preliminary data.</text>
</comment>
<keyword evidence="2" id="KW-0812">Transmembrane</keyword>
<evidence type="ECO:0000256" key="2">
    <source>
        <dbReference type="SAM" id="Phobius"/>
    </source>
</evidence>
<dbReference type="InterPro" id="IPR021949">
    <property type="entry name" value="DUF3566_TM"/>
</dbReference>
<sequence length="224" mass="22311">MSKAASGGTTTTTSGQTGDTAAAGAKAGASGGTSAASGTGDTSAGSTAGSTAGTASGTASSESSGSRSAKEAPAMAKAEQRGVSMMAPSTPEPSVKATKSSRKAHLTVSRVEPWSVMRFSFVISLVCFIILFVAVTVLYVILSGLGVFDAVTDLISSLTDGGEGDELNLNPDQWFSPARVLGYTGLLGALNIILITSLSTIGAMLYNLAADLVGGIDVTLSETE</sequence>
<feature type="domain" description="DUF3566" evidence="3">
    <location>
        <begin position="102"/>
        <end position="222"/>
    </location>
</feature>
<keyword evidence="2" id="KW-0472">Membrane</keyword>
<feature type="compositionally biased region" description="Low complexity" evidence="1">
    <location>
        <begin position="1"/>
        <end position="66"/>
    </location>
</feature>
<gene>
    <name evidence="4" type="ORF">LG943_13490</name>
</gene>
<keyword evidence="2" id="KW-1133">Transmembrane helix</keyword>
<dbReference type="AlphaFoldDB" id="A0A9X3SFW4"/>
<dbReference type="RefSeq" id="WP_270072627.1">
    <property type="nucleotide sequence ID" value="NZ_JAJAQC010000019.1"/>
</dbReference>
<feature type="transmembrane region" description="Helical" evidence="2">
    <location>
        <begin position="119"/>
        <end position="142"/>
    </location>
</feature>
<keyword evidence="5" id="KW-1185">Reference proteome</keyword>
<organism evidence="4 5">
    <name type="scientific">Streptomonospora mangrovi</name>
    <dbReference type="NCBI Taxonomy" id="2883123"/>
    <lineage>
        <taxon>Bacteria</taxon>
        <taxon>Bacillati</taxon>
        <taxon>Actinomycetota</taxon>
        <taxon>Actinomycetes</taxon>
        <taxon>Streptosporangiales</taxon>
        <taxon>Nocardiopsidaceae</taxon>
        <taxon>Streptomonospora</taxon>
    </lineage>
</organism>
<feature type="region of interest" description="Disordered" evidence="1">
    <location>
        <begin position="1"/>
        <end position="98"/>
    </location>
</feature>
<accession>A0A9X3SFW4</accession>
<feature type="transmembrane region" description="Helical" evidence="2">
    <location>
        <begin position="180"/>
        <end position="206"/>
    </location>
</feature>
<evidence type="ECO:0000313" key="5">
    <source>
        <dbReference type="Proteomes" id="UP001140076"/>
    </source>
</evidence>
<dbReference type="Pfam" id="PF12089">
    <property type="entry name" value="DUF3566"/>
    <property type="match status" value="1"/>
</dbReference>
<dbReference type="Proteomes" id="UP001140076">
    <property type="component" value="Unassembled WGS sequence"/>
</dbReference>
<evidence type="ECO:0000256" key="1">
    <source>
        <dbReference type="SAM" id="MobiDB-lite"/>
    </source>
</evidence>
<evidence type="ECO:0000313" key="4">
    <source>
        <dbReference type="EMBL" id="MDA0565320.1"/>
    </source>
</evidence>
<name>A0A9X3SFW4_9ACTN</name>
<dbReference type="EMBL" id="JAJAQC010000019">
    <property type="protein sequence ID" value="MDA0565320.1"/>
    <property type="molecule type" value="Genomic_DNA"/>
</dbReference>